<dbReference type="RefSeq" id="WP_245927076.1">
    <property type="nucleotide sequence ID" value="NZ_QKLW01000010.1"/>
</dbReference>
<comment type="caution">
    <text evidence="2">The sequence shown here is derived from an EMBL/GenBank/DDBJ whole genome shotgun (WGS) entry which is preliminary data.</text>
</comment>
<feature type="chain" id="PRO_5016396153" description="Lipocalin-like protein" evidence="1">
    <location>
        <begin position="27"/>
        <end position="177"/>
    </location>
</feature>
<dbReference type="Proteomes" id="UP000247551">
    <property type="component" value="Unassembled WGS sequence"/>
</dbReference>
<evidence type="ECO:0008006" key="4">
    <source>
        <dbReference type="Google" id="ProtNLM"/>
    </source>
</evidence>
<keyword evidence="1" id="KW-0732">Signal</keyword>
<organism evidence="2 3">
    <name type="scientific">Marinomonas alcarazii</name>
    <dbReference type="NCBI Taxonomy" id="491949"/>
    <lineage>
        <taxon>Bacteria</taxon>
        <taxon>Pseudomonadati</taxon>
        <taxon>Pseudomonadota</taxon>
        <taxon>Gammaproteobacteria</taxon>
        <taxon>Oceanospirillales</taxon>
        <taxon>Oceanospirillaceae</taxon>
        <taxon>Marinomonas</taxon>
    </lineage>
</organism>
<name>A0A318UU97_9GAMM</name>
<accession>A0A318UU97</accession>
<protein>
    <recommendedName>
        <fullName evidence="4">Lipocalin-like protein</fullName>
    </recommendedName>
</protein>
<sequence>MNKLIGGVGVCAGIVAVMGFSAAAQASSDDLAGKWVLQNAGSTQATLDEAVENVAQEMNFFIRALARPVLKKQTQICQQWTLGWQAKQFQWQCDSADMDSMPIAAKGDVFKQDEEGIDISGTYQQTADSVVLVLESERGKRTNTWKQVGENELLFTVKLESEKLPTPLTWSLSYKKE</sequence>
<keyword evidence="3" id="KW-1185">Reference proteome</keyword>
<dbReference type="EMBL" id="QKLW01000010">
    <property type="protein sequence ID" value="PYF78920.1"/>
    <property type="molecule type" value="Genomic_DNA"/>
</dbReference>
<evidence type="ECO:0000256" key="1">
    <source>
        <dbReference type="SAM" id="SignalP"/>
    </source>
</evidence>
<evidence type="ECO:0000313" key="3">
    <source>
        <dbReference type="Proteomes" id="UP000247551"/>
    </source>
</evidence>
<reference evidence="2 3" key="1">
    <citation type="submission" date="2018-06" db="EMBL/GenBank/DDBJ databases">
        <title>Genomic Encyclopedia of Type Strains, Phase III (KMG-III): the genomes of soil and plant-associated and newly described type strains.</title>
        <authorList>
            <person name="Whitman W."/>
        </authorList>
    </citation>
    <scope>NUCLEOTIDE SEQUENCE [LARGE SCALE GENOMIC DNA]</scope>
    <source>
        <strain evidence="2 3">CECT 7730</strain>
    </source>
</reference>
<proteinExistence type="predicted"/>
<gene>
    <name evidence="2" type="ORF">DFP75_11051</name>
</gene>
<feature type="signal peptide" evidence="1">
    <location>
        <begin position="1"/>
        <end position="26"/>
    </location>
</feature>
<evidence type="ECO:0000313" key="2">
    <source>
        <dbReference type="EMBL" id="PYF78920.1"/>
    </source>
</evidence>
<dbReference type="AlphaFoldDB" id="A0A318UU97"/>